<dbReference type="EMBL" id="JBEPMB010000001">
    <property type="protein sequence ID" value="MET3612662.1"/>
    <property type="molecule type" value="Genomic_DNA"/>
</dbReference>
<comment type="caution">
    <text evidence="1">The sequence shown here is derived from an EMBL/GenBank/DDBJ whole genome shotgun (WGS) entry which is preliminary data.</text>
</comment>
<proteinExistence type="predicted"/>
<protein>
    <recommendedName>
        <fullName evidence="3">Amidase domain-containing protein</fullName>
    </recommendedName>
</protein>
<evidence type="ECO:0000313" key="2">
    <source>
        <dbReference type="Proteomes" id="UP001549047"/>
    </source>
</evidence>
<gene>
    <name evidence="1" type="ORF">ABID16_000967</name>
</gene>
<name>A0ABV2IW04_9HYPH</name>
<keyword evidence="2" id="KW-1185">Reference proteome</keyword>
<reference evidence="1 2" key="1">
    <citation type="submission" date="2024-06" db="EMBL/GenBank/DDBJ databases">
        <title>Genomic Encyclopedia of Type Strains, Phase IV (KMG-IV): sequencing the most valuable type-strain genomes for metagenomic binning, comparative biology and taxonomic classification.</title>
        <authorList>
            <person name="Goeker M."/>
        </authorList>
    </citation>
    <scope>NUCLEOTIDE SEQUENCE [LARGE SCALE GENOMIC DNA]</scope>
    <source>
        <strain evidence="1 2">DSM 29780</strain>
    </source>
</reference>
<evidence type="ECO:0008006" key="3">
    <source>
        <dbReference type="Google" id="ProtNLM"/>
    </source>
</evidence>
<dbReference type="RefSeq" id="WP_354555217.1">
    <property type="nucleotide sequence ID" value="NZ_JBEPMB010000001.1"/>
</dbReference>
<dbReference type="Proteomes" id="UP001549047">
    <property type="component" value="Unassembled WGS sequence"/>
</dbReference>
<evidence type="ECO:0000313" key="1">
    <source>
        <dbReference type="EMBL" id="MET3612662.1"/>
    </source>
</evidence>
<organism evidence="1 2">
    <name type="scientific">Rhizobium aquaticum</name>
    <dbReference type="NCBI Taxonomy" id="1549636"/>
    <lineage>
        <taxon>Bacteria</taxon>
        <taxon>Pseudomonadati</taxon>
        <taxon>Pseudomonadota</taxon>
        <taxon>Alphaproteobacteria</taxon>
        <taxon>Hyphomicrobiales</taxon>
        <taxon>Rhizobiaceae</taxon>
        <taxon>Rhizobium/Agrobacterium group</taxon>
        <taxon>Rhizobium</taxon>
    </lineage>
</organism>
<accession>A0ABV2IW04</accession>
<sequence length="91" mass="10324">MVREAIRFKDWGQSFFRLLRNASSELHVARADAADIALFADNGDRRDQSYGNDYGKDHVNCKHFITSCLVRRMGDFSAIDDGFIALQLKPA</sequence>